<dbReference type="OrthoDB" id="6088208at2759"/>
<feature type="compositionally biased region" description="Low complexity" evidence="2">
    <location>
        <begin position="325"/>
        <end position="337"/>
    </location>
</feature>
<dbReference type="Gene3D" id="2.30.29.30">
    <property type="entry name" value="Pleckstrin-homology domain (PH domain)/Phosphotyrosine-binding domain (PTB)"/>
    <property type="match status" value="1"/>
</dbReference>
<feature type="compositionally biased region" description="Polar residues" evidence="2">
    <location>
        <begin position="555"/>
        <end position="569"/>
    </location>
</feature>
<feature type="region of interest" description="Disordered" evidence="2">
    <location>
        <begin position="1106"/>
        <end position="1135"/>
    </location>
</feature>
<feature type="region of interest" description="Disordered" evidence="2">
    <location>
        <begin position="228"/>
        <end position="441"/>
    </location>
</feature>
<comment type="caution">
    <text evidence="4">The sequence shown here is derived from an EMBL/GenBank/DDBJ whole genome shotgun (WGS) entry which is preliminary data.</text>
</comment>
<dbReference type="SUPFAM" id="SSF50729">
    <property type="entry name" value="PH domain-like"/>
    <property type="match status" value="1"/>
</dbReference>
<feature type="compositionally biased region" description="Pro residues" evidence="2">
    <location>
        <begin position="642"/>
        <end position="659"/>
    </location>
</feature>
<accession>A0A5N5QTK1</accession>
<evidence type="ECO:0000259" key="3">
    <source>
        <dbReference type="PROSITE" id="PS51263"/>
    </source>
</evidence>
<name>A0A5N5QTK1_9AGAM</name>
<feature type="region of interest" description="Disordered" evidence="2">
    <location>
        <begin position="706"/>
        <end position="730"/>
    </location>
</feature>
<sequence length="1375" mass="150588">MHLPATMILNLADPAISKAYEAIVRDEAIDWLILGYSKARDALCLIGSGSGGLDVLRRQLREHSNDVNFSLVKANGLNYLVLVCFIPPSISGVKRARAIVHCRAIEDIFPKARRAVVNISQDIELTPDLLAHALRKTPHRNLAPETRLPAEAQRPMSPPRSSEEGRSYNPPPRIASLGNSSIQERELPLNLPEPLDSEREREVAIQRVNSVEPSGVNSAVAPKRRVTNARKGKPQLTVSVPPRTEQRSHNMTYGGVGRAGYESDDVEEEDDRNEEDECERTGDAQDEEYNFAVRLNPGPSFRGPTPPPGPSILRHPSPIPMKIDLGSSITGLIGSSTHIRFTGPPKDHPHPDHHPLKPSDLVVIESSRTKSPPAGLTSTTENKTTTSAISGTPASSSAPFEQTGDAPSRTLKNSLSPQDHIQASPAGIRRTSPDQLKPEPAVVASTMLLPSVTCLSASQPGPSVPDTFNDPQPPENLQPANPQTGQMLPLRPSVLSPQRSLPQLPPVSAVPSTSSTLSKAPSSFSAHSRNNSASANSGQTHVPSRTLCAFGRRPSVSNSQPGGSTSVPSGSALRLQLDHISPSALIERSSTVNTTATSSSTSASLRSFVVQTQGMTEAQAQAARSRAKWAAEEQGLTVPQTTPTPPRPRSPPLTPPISPPRLLNADEAGRVRRDGVEKMRREAERRREEDERRRLAEQRRLAEIEQQQRLDREREMRERQEHAEKEKKRKAMELQKQAMEAELGKQRAEEKIRVRGKFDEVKGTDEVFLTGHVNIQAQNTMTWRRRFYELTANGCLRLYKSSDAPDRIKPLDIIEIQGAQSIDRGVDELELIPYAFRVQLTGANDGWSFYADSQHDMDILDDECLITTFLIWYGPWVGCSSSRLVQADSFSENRHMASVAVQKSVSRPSSRSSYRAPSPADSPEPNGRNGSHSKRASLIPRPTTPQRSPLSPVTSPSFIPVPLSAGPTTPTNRPHKARRSSSFDKLAAISSAGGIESMIPLPVRVTTPSRQTGSPTMNGNYLSPNGLDADIPEGVPIEFGATSPSLNGRRSSSPTRTLSRIPVSSVGHARTLADDGHRQRAPSPTTPSGDTSLLADASFRSSINSSTLLSPLPAPSTNSTSPTSPSPGYRRSLVGGGTTKVLADLQAHTIQVKSVLENTKSQLRASQRTIAQLTRQTEDLKDGRERMRLENESLNNVVTRKERLLQETAERARRAESEVQTLKSQLKEETSASKKAAKDMQTTLSQAKAVAQRSEREYVQLRETLTSMREGWRKEVEMLKEQMRGSQSEAQEAVSRQKILLNLLEDQRAEREKMNKLHAEYQALQDEFVKQFKADLANALETVEKSARDCDTAGRTAKDVADELARLQRLIKAGP</sequence>
<feature type="region of interest" description="Disordered" evidence="2">
    <location>
        <begin position="899"/>
        <end position="983"/>
    </location>
</feature>
<feature type="compositionally biased region" description="Low complexity" evidence="2">
    <location>
        <begin position="904"/>
        <end position="923"/>
    </location>
</feature>
<feature type="compositionally biased region" description="Basic and acidic residues" evidence="2">
    <location>
        <begin position="667"/>
        <end position="692"/>
    </location>
</feature>
<feature type="region of interest" description="Disordered" evidence="2">
    <location>
        <begin position="454"/>
        <end position="542"/>
    </location>
</feature>
<feature type="compositionally biased region" description="Polar residues" evidence="2">
    <location>
        <begin position="387"/>
        <end position="400"/>
    </location>
</feature>
<keyword evidence="5" id="KW-1185">Reference proteome</keyword>
<dbReference type="Gene3D" id="3.40.20.10">
    <property type="entry name" value="Severin"/>
    <property type="match status" value="1"/>
</dbReference>
<feature type="compositionally biased region" description="Acidic residues" evidence="2">
    <location>
        <begin position="262"/>
        <end position="289"/>
    </location>
</feature>
<gene>
    <name evidence="4" type="ORF">CTheo_2127</name>
</gene>
<dbReference type="InterPro" id="IPR029006">
    <property type="entry name" value="ADF-H/Gelsolin-like_dom_sf"/>
</dbReference>
<dbReference type="EMBL" id="SSOP01000020">
    <property type="protein sequence ID" value="KAB5594496.1"/>
    <property type="molecule type" value="Genomic_DNA"/>
</dbReference>
<evidence type="ECO:0000256" key="1">
    <source>
        <dbReference type="ARBA" id="ARBA00023054"/>
    </source>
</evidence>
<feature type="compositionally biased region" description="Polar residues" evidence="2">
    <location>
        <begin position="1007"/>
        <end position="1023"/>
    </location>
</feature>
<dbReference type="InterPro" id="IPR011993">
    <property type="entry name" value="PH-like_dom_sf"/>
</dbReference>
<protein>
    <recommendedName>
        <fullName evidence="3">ADF-H domain-containing protein</fullName>
    </recommendedName>
</protein>
<dbReference type="SUPFAM" id="SSF55753">
    <property type="entry name" value="Actin depolymerizing proteins"/>
    <property type="match status" value="1"/>
</dbReference>
<feature type="compositionally biased region" description="Low complexity" evidence="2">
    <location>
        <begin position="377"/>
        <end position="386"/>
    </location>
</feature>
<feature type="compositionally biased region" description="Low complexity" evidence="2">
    <location>
        <begin position="1049"/>
        <end position="1060"/>
    </location>
</feature>
<feature type="region of interest" description="Disordered" evidence="2">
    <location>
        <begin position="137"/>
        <end position="186"/>
    </location>
</feature>
<dbReference type="Pfam" id="PF00241">
    <property type="entry name" value="Cofilin_ADF"/>
    <property type="match status" value="1"/>
</dbReference>
<organism evidence="4 5">
    <name type="scientific">Ceratobasidium theobromae</name>
    <dbReference type="NCBI Taxonomy" id="1582974"/>
    <lineage>
        <taxon>Eukaryota</taxon>
        <taxon>Fungi</taxon>
        <taxon>Dikarya</taxon>
        <taxon>Basidiomycota</taxon>
        <taxon>Agaricomycotina</taxon>
        <taxon>Agaricomycetes</taxon>
        <taxon>Cantharellales</taxon>
        <taxon>Ceratobasidiaceae</taxon>
        <taxon>Ceratobasidium</taxon>
    </lineage>
</organism>
<reference evidence="4 5" key="1">
    <citation type="journal article" date="2019" name="Fungal Biol. Biotechnol.">
        <title>Draft genome sequence of fastidious pathogen Ceratobasidium theobromae, which causes vascular-streak dieback in Theobroma cacao.</title>
        <authorList>
            <person name="Ali S.S."/>
            <person name="Asman A."/>
            <person name="Shao J."/>
            <person name="Firmansyah A.P."/>
            <person name="Susilo A.W."/>
            <person name="Rosmana A."/>
            <person name="McMahon P."/>
            <person name="Junaid M."/>
            <person name="Guest D."/>
            <person name="Kheng T.Y."/>
            <person name="Meinhardt L.W."/>
            <person name="Bailey B.A."/>
        </authorList>
    </citation>
    <scope>NUCLEOTIDE SEQUENCE [LARGE SCALE GENOMIC DNA]</scope>
    <source>
        <strain evidence="4 5">CT2</strain>
    </source>
</reference>
<feature type="compositionally biased region" description="Basic and acidic residues" evidence="2">
    <location>
        <begin position="1225"/>
        <end position="1238"/>
    </location>
</feature>
<dbReference type="PROSITE" id="PS51263">
    <property type="entry name" value="ADF_H"/>
    <property type="match status" value="1"/>
</dbReference>
<feature type="region of interest" description="Disordered" evidence="2">
    <location>
        <begin position="1211"/>
        <end position="1240"/>
    </location>
</feature>
<evidence type="ECO:0000256" key="2">
    <source>
        <dbReference type="SAM" id="MobiDB-lite"/>
    </source>
</evidence>
<evidence type="ECO:0000313" key="5">
    <source>
        <dbReference type="Proteomes" id="UP000383932"/>
    </source>
</evidence>
<feature type="compositionally biased region" description="Polar residues" evidence="2">
    <location>
        <begin position="944"/>
        <end position="957"/>
    </location>
</feature>
<feature type="compositionally biased region" description="Low complexity" evidence="2">
    <location>
        <begin position="488"/>
        <end position="537"/>
    </location>
</feature>
<proteinExistence type="predicted"/>
<keyword evidence="1" id="KW-0175">Coiled coil</keyword>
<feature type="region of interest" description="Disordered" evidence="2">
    <location>
        <begin position="551"/>
        <end position="570"/>
    </location>
</feature>
<feature type="compositionally biased region" description="Basic and acidic residues" evidence="2">
    <location>
        <begin position="706"/>
        <end position="726"/>
    </location>
</feature>
<feature type="compositionally biased region" description="Polar residues" evidence="2">
    <location>
        <begin position="1082"/>
        <end position="1091"/>
    </location>
</feature>
<dbReference type="PANTHER" id="PTHR32083:SF48">
    <property type="entry name" value="TRANS-GOLGI NETWORK-LOCALIZED SYP41-INTERACTING PROTEIN 1"/>
    <property type="match status" value="1"/>
</dbReference>
<feature type="compositionally biased region" description="Basic and acidic residues" evidence="2">
    <location>
        <begin position="345"/>
        <end position="357"/>
    </location>
</feature>
<dbReference type="InterPro" id="IPR002108">
    <property type="entry name" value="ADF-H"/>
</dbReference>
<feature type="compositionally biased region" description="Low complexity" evidence="2">
    <location>
        <begin position="1106"/>
        <end position="1127"/>
    </location>
</feature>
<feature type="compositionally biased region" description="Polar residues" evidence="2">
    <location>
        <begin position="410"/>
        <end position="421"/>
    </location>
</feature>
<dbReference type="Proteomes" id="UP000383932">
    <property type="component" value="Unassembled WGS sequence"/>
</dbReference>
<feature type="region of interest" description="Disordered" evidence="2">
    <location>
        <begin position="1007"/>
        <end position="1093"/>
    </location>
</feature>
<dbReference type="GO" id="GO:0005856">
    <property type="term" value="C:cytoskeleton"/>
    <property type="evidence" value="ECO:0007669"/>
    <property type="project" value="TreeGrafter"/>
</dbReference>
<feature type="region of interest" description="Disordered" evidence="2">
    <location>
        <begin position="619"/>
        <end position="692"/>
    </location>
</feature>
<dbReference type="GO" id="GO:0003779">
    <property type="term" value="F:actin binding"/>
    <property type="evidence" value="ECO:0007669"/>
    <property type="project" value="InterPro"/>
</dbReference>
<feature type="domain" description="ADF-H" evidence="3">
    <location>
        <begin position="8"/>
        <end position="135"/>
    </location>
</feature>
<dbReference type="PANTHER" id="PTHR32083">
    <property type="entry name" value="CILIA AND FLAGELLA-ASSOCIATED PROTEIN 58-RELATED"/>
    <property type="match status" value="1"/>
</dbReference>
<evidence type="ECO:0000313" key="4">
    <source>
        <dbReference type="EMBL" id="KAB5594496.1"/>
    </source>
</evidence>